<dbReference type="PROSITE" id="PS50082">
    <property type="entry name" value="WD_REPEATS_2"/>
    <property type="match status" value="3"/>
</dbReference>
<evidence type="ECO:0000256" key="3">
    <source>
        <dbReference type="ARBA" id="ARBA00022737"/>
    </source>
</evidence>
<dbReference type="Pfam" id="PF00400">
    <property type="entry name" value="WD40"/>
    <property type="match status" value="1"/>
</dbReference>
<evidence type="ECO:0000256" key="4">
    <source>
        <dbReference type="PROSITE-ProRule" id="PRU00221"/>
    </source>
</evidence>
<dbReference type="InterPro" id="IPR051246">
    <property type="entry name" value="WDR48"/>
</dbReference>
<dbReference type="SUPFAM" id="SSF50978">
    <property type="entry name" value="WD40 repeat-like"/>
    <property type="match status" value="1"/>
</dbReference>
<dbReference type="PROSITE" id="PS50294">
    <property type="entry name" value="WD_REPEATS_REGION"/>
    <property type="match status" value="2"/>
</dbReference>
<feature type="repeat" description="WD" evidence="4">
    <location>
        <begin position="253"/>
        <end position="292"/>
    </location>
</feature>
<evidence type="ECO:0000256" key="1">
    <source>
        <dbReference type="ARBA" id="ARBA00006917"/>
    </source>
</evidence>
<dbReference type="PANTHER" id="PTHR19862">
    <property type="entry name" value="WD REPEAT-CONTAINING PROTEIN 48"/>
    <property type="match status" value="1"/>
</dbReference>
<dbReference type="PROSITE" id="PS00678">
    <property type="entry name" value="WD_REPEATS_1"/>
    <property type="match status" value="2"/>
</dbReference>
<evidence type="ECO:0000256" key="2">
    <source>
        <dbReference type="ARBA" id="ARBA00022574"/>
    </source>
</evidence>
<protein>
    <recommendedName>
        <fullName evidence="6">TEP-1 C-terminal beta-propeller domain-containing protein</fullName>
    </recommendedName>
</protein>
<dbReference type="Pfam" id="PF11816">
    <property type="entry name" value="DUF3337"/>
    <property type="match status" value="1"/>
</dbReference>
<dbReference type="InterPro" id="IPR001680">
    <property type="entry name" value="WD40_rpt"/>
</dbReference>
<keyword evidence="3" id="KW-0677">Repeat</keyword>
<feature type="repeat" description="WD" evidence="4">
    <location>
        <begin position="164"/>
        <end position="205"/>
    </location>
</feature>
<feature type="repeat" description="WD" evidence="4">
    <location>
        <begin position="18"/>
        <end position="49"/>
    </location>
</feature>
<dbReference type="SMART" id="SM00320">
    <property type="entry name" value="WD40"/>
    <property type="match status" value="6"/>
</dbReference>
<dbReference type="InterPro" id="IPR020472">
    <property type="entry name" value="WD40_PAC1"/>
</dbReference>
<comment type="similarity">
    <text evidence="1">Belongs to the WD repeat WDR48 family.</text>
</comment>
<sequence>MSKSQRGLSYVLGDSNNNENHILPINAAQYSQTTRKLYTAGRDGAVKIWTPSQVTFPVSHSNSFQFTSGIEQVEDQSLDEQMLKLETSICSSKLGYMTPTTNDYTVSNSYNVHFDWVNDLSLVNNNMGLVSCSSDLSLKYIQLDNEDEDLQSNSNFSIKVHKFYNVHTDYVKKLSSVANENKIVSAGLDGKIVIWDLNTLNEVAQFENKASNSTSVPCSVYSLASVDTNLIAAGGPNNTINLFDKRSSFVKKLIGHQDNIRCLMMNDNFILSGSSDTTIKLWDLRNHKVLQTFEIHDDAVWSLASAGNNSNFNSFYSGDRCGNIIKTDLSYLSANNSKRDQSEFFSGYETYSSTDKFFIDEKLGISTFVAKADSGIISLCVEGGSGLDIASDDCAVFASNSMSFDRYHVPDTVNLSRYQFLRSCAEYNNGMADDTSDVGNAPEANDLNSDFYDLVSHLSMDSHVDIQSSISAANNNYPLSIHNIDGEIAIDDDYEYYSMFLSINGGPSQEFVSEVDDTEDGDSIDNNEDGASIYKLKIDILLNPIPSDHITMVPFNKSPFDRFPISLKSIIAKRLFNNKRHMVVLYMNGDIKIWDLFICRELKSFPNEEDFQNQSKLIEKRTKYMDDIFNQYQTMDTLNNWCEVEIKAGKLLVIIRESTFDNVRIYYDELISNYPFLDYTHSDNVEGKKNSKVKVTFDDRFYLSRIFLNSIFHQYALFEWEFDNQLRQELKTIKSKNLGKKISGLSNSSIHTNDEELNEESNLNNNTSSSTLKRIKMFGRKSSKTSISQAQQQQQQKQSASLTASPVVSASNSMLDSSNNSLNGVSTDVGEMISFIPEEISKQNNSFNYDDSIMKLLQINKLKYGEKYNTSKTKVVDSLLNIYSNDPMYESKNRIIHPSAPVDESKLIFDVYKPLIYPKRFPQNLLIIISEHSSELGNLRDLCSFQFEDINKLQFGDPNVNKELINNLRLYLPKWIGQPILYDFFPTKEGPKISFQLVEYDYSQLPNTKKIGGRVGKRIKKLPISESCIKLSSHHMLRVGKILSYLTEKFESRTSEMKDHEPTTKWLVLECKGEVLANNLTLQTIKTKLWKSSADITLTFRRKFDDE</sequence>
<evidence type="ECO:0000313" key="8">
    <source>
        <dbReference type="Proteomes" id="UP001497600"/>
    </source>
</evidence>
<accession>A0ABP0EL43</accession>
<dbReference type="PANTHER" id="PTHR19862:SF14">
    <property type="entry name" value="WD REPEAT-CONTAINING PROTEIN 48"/>
    <property type="match status" value="1"/>
</dbReference>
<keyword evidence="8" id="KW-1185">Reference proteome</keyword>
<evidence type="ECO:0000313" key="7">
    <source>
        <dbReference type="EMBL" id="CAK7921697.1"/>
    </source>
</evidence>
<dbReference type="EMBL" id="OZ004260">
    <property type="protein sequence ID" value="CAK7921697.1"/>
    <property type="molecule type" value="Genomic_DNA"/>
</dbReference>
<keyword evidence="2 4" id="KW-0853">WD repeat</keyword>
<dbReference type="InterPro" id="IPR019775">
    <property type="entry name" value="WD40_repeat_CS"/>
</dbReference>
<feature type="domain" description="TEP-1 C-terminal beta-propeller" evidence="6">
    <location>
        <begin position="256"/>
        <end position="324"/>
    </location>
</feature>
<evidence type="ECO:0000259" key="6">
    <source>
        <dbReference type="Pfam" id="PF25048"/>
    </source>
</evidence>
<dbReference type="InterPro" id="IPR056828">
    <property type="entry name" value="Beta-prop_TEP1_C"/>
</dbReference>
<dbReference type="InterPro" id="IPR015943">
    <property type="entry name" value="WD40/YVTN_repeat-like_dom_sf"/>
</dbReference>
<proteinExistence type="inferred from homology"/>
<feature type="compositionally biased region" description="Low complexity" evidence="5">
    <location>
        <begin position="784"/>
        <end position="805"/>
    </location>
</feature>
<dbReference type="PRINTS" id="PR00320">
    <property type="entry name" value="GPROTEINBRPT"/>
</dbReference>
<dbReference type="Proteomes" id="UP001497600">
    <property type="component" value="Chromosome H"/>
</dbReference>
<feature type="region of interest" description="Disordered" evidence="5">
    <location>
        <begin position="783"/>
        <end position="805"/>
    </location>
</feature>
<name>A0ABP0EL43_9ASCO</name>
<evidence type="ECO:0000256" key="5">
    <source>
        <dbReference type="SAM" id="MobiDB-lite"/>
    </source>
</evidence>
<dbReference type="InterPro" id="IPR036322">
    <property type="entry name" value="WD40_repeat_dom_sf"/>
</dbReference>
<organism evidence="7 8">
    <name type="scientific">[Candida] anglica</name>
    <dbReference type="NCBI Taxonomy" id="148631"/>
    <lineage>
        <taxon>Eukaryota</taxon>
        <taxon>Fungi</taxon>
        <taxon>Dikarya</taxon>
        <taxon>Ascomycota</taxon>
        <taxon>Saccharomycotina</taxon>
        <taxon>Pichiomycetes</taxon>
        <taxon>Debaryomycetaceae</taxon>
        <taxon>Kurtzmaniella</taxon>
    </lineage>
</organism>
<dbReference type="Pfam" id="PF25048">
    <property type="entry name" value="Beta-prop_TEP1_C"/>
    <property type="match status" value="1"/>
</dbReference>
<gene>
    <name evidence="7" type="ORF">CAAN4_H17304</name>
</gene>
<dbReference type="InterPro" id="IPR021772">
    <property type="entry name" value="WDR48/Bun107"/>
</dbReference>
<reference evidence="7 8" key="1">
    <citation type="submission" date="2024-01" db="EMBL/GenBank/DDBJ databases">
        <authorList>
            <consortium name="Genoscope - CEA"/>
            <person name="William W."/>
        </authorList>
    </citation>
    <scope>NUCLEOTIDE SEQUENCE [LARGE SCALE GENOMIC DNA]</scope>
    <source>
        <strain evidence="7 8">29B2s-10</strain>
    </source>
</reference>
<dbReference type="Gene3D" id="2.130.10.10">
    <property type="entry name" value="YVTN repeat-like/Quinoprotein amine dehydrogenase"/>
    <property type="match status" value="2"/>
</dbReference>